<dbReference type="PANTHER" id="PTHR31635">
    <property type="entry name" value="REVERSE TRANSCRIPTASE DOMAIN-CONTAINING PROTEIN-RELATED"/>
    <property type="match status" value="1"/>
</dbReference>
<reference evidence="1 2" key="1">
    <citation type="journal article" date="2022" name="Nat. Plants">
        <title>Genomes of leafy and leafless Platanthera orchids illuminate the evolution of mycoheterotrophy.</title>
        <authorList>
            <person name="Li M.H."/>
            <person name="Liu K.W."/>
            <person name="Li Z."/>
            <person name="Lu H.C."/>
            <person name="Ye Q.L."/>
            <person name="Zhang D."/>
            <person name="Wang J.Y."/>
            <person name="Li Y.F."/>
            <person name="Zhong Z.M."/>
            <person name="Liu X."/>
            <person name="Yu X."/>
            <person name="Liu D.K."/>
            <person name="Tu X.D."/>
            <person name="Liu B."/>
            <person name="Hao Y."/>
            <person name="Liao X.Y."/>
            <person name="Jiang Y.T."/>
            <person name="Sun W.H."/>
            <person name="Chen J."/>
            <person name="Chen Y.Q."/>
            <person name="Ai Y."/>
            <person name="Zhai J.W."/>
            <person name="Wu S.S."/>
            <person name="Zhou Z."/>
            <person name="Hsiao Y.Y."/>
            <person name="Wu W.L."/>
            <person name="Chen Y.Y."/>
            <person name="Lin Y.F."/>
            <person name="Hsu J.L."/>
            <person name="Li C.Y."/>
            <person name="Wang Z.W."/>
            <person name="Zhao X."/>
            <person name="Zhong W.Y."/>
            <person name="Ma X.K."/>
            <person name="Ma L."/>
            <person name="Huang J."/>
            <person name="Chen G.Z."/>
            <person name="Huang M.Z."/>
            <person name="Huang L."/>
            <person name="Peng D.H."/>
            <person name="Luo Y.B."/>
            <person name="Zou S.Q."/>
            <person name="Chen S.P."/>
            <person name="Lan S."/>
            <person name="Tsai W.C."/>
            <person name="Van de Peer Y."/>
            <person name="Liu Z.J."/>
        </authorList>
    </citation>
    <scope>NUCLEOTIDE SEQUENCE [LARGE SCALE GENOMIC DNA]</scope>
    <source>
        <strain evidence="1">Lor287</strain>
    </source>
</reference>
<dbReference type="AlphaFoldDB" id="A0AAP0BNZ7"/>
<sequence>MISLLPDLIFVEQGAFVSGRNISDNIRIVHELAYEVNKKTRGGNMIIKLNMDKTFDRIEWKFLFQVLTKFGFSQLFINLAKMLVIKLCLPCSTQCNVKWQNI</sequence>
<name>A0AAP0BNZ7_9ASPA</name>
<dbReference type="EMBL" id="JBBWWQ010000006">
    <property type="protein sequence ID" value="KAK8944102.1"/>
    <property type="molecule type" value="Genomic_DNA"/>
</dbReference>
<accession>A0AAP0BNZ7</accession>
<evidence type="ECO:0000313" key="2">
    <source>
        <dbReference type="Proteomes" id="UP001418222"/>
    </source>
</evidence>
<keyword evidence="2" id="KW-1185">Reference proteome</keyword>
<dbReference type="PANTHER" id="PTHR31635:SF196">
    <property type="entry name" value="REVERSE TRANSCRIPTASE DOMAIN-CONTAINING PROTEIN-RELATED"/>
    <property type="match status" value="1"/>
</dbReference>
<evidence type="ECO:0000313" key="1">
    <source>
        <dbReference type="EMBL" id="KAK8944102.1"/>
    </source>
</evidence>
<comment type="caution">
    <text evidence="1">The sequence shown here is derived from an EMBL/GenBank/DDBJ whole genome shotgun (WGS) entry which is preliminary data.</text>
</comment>
<proteinExistence type="predicted"/>
<protein>
    <recommendedName>
        <fullName evidence="3">Reverse transcriptase domain-containing protein</fullName>
    </recommendedName>
</protein>
<evidence type="ECO:0008006" key="3">
    <source>
        <dbReference type="Google" id="ProtNLM"/>
    </source>
</evidence>
<dbReference type="Proteomes" id="UP001418222">
    <property type="component" value="Unassembled WGS sequence"/>
</dbReference>
<organism evidence="1 2">
    <name type="scientific">Platanthera zijinensis</name>
    <dbReference type="NCBI Taxonomy" id="2320716"/>
    <lineage>
        <taxon>Eukaryota</taxon>
        <taxon>Viridiplantae</taxon>
        <taxon>Streptophyta</taxon>
        <taxon>Embryophyta</taxon>
        <taxon>Tracheophyta</taxon>
        <taxon>Spermatophyta</taxon>
        <taxon>Magnoliopsida</taxon>
        <taxon>Liliopsida</taxon>
        <taxon>Asparagales</taxon>
        <taxon>Orchidaceae</taxon>
        <taxon>Orchidoideae</taxon>
        <taxon>Orchideae</taxon>
        <taxon>Orchidinae</taxon>
        <taxon>Platanthera</taxon>
    </lineage>
</organism>
<gene>
    <name evidence="1" type="ORF">KSP39_PZI007805</name>
</gene>